<dbReference type="RefSeq" id="WP_120798515.1">
    <property type="nucleotide sequence ID" value="NZ_RBXL01000001.1"/>
</dbReference>
<keyword evidence="3" id="KW-1185">Reference proteome</keyword>
<gene>
    <name evidence="2" type="ORF">BDD21_3903</name>
</gene>
<dbReference type="NCBIfam" id="NF007714">
    <property type="entry name" value="PRK10410.1-2"/>
    <property type="match status" value="1"/>
</dbReference>
<dbReference type="EMBL" id="RBXL01000001">
    <property type="protein sequence ID" value="RKT46391.1"/>
    <property type="molecule type" value="Genomic_DNA"/>
</dbReference>
<dbReference type="InterPro" id="IPR020483">
    <property type="entry name" value="Uncharacterised_YgbA"/>
</dbReference>
<dbReference type="OrthoDB" id="5344095at2"/>
<dbReference type="Proteomes" id="UP000274556">
    <property type="component" value="Unassembled WGS sequence"/>
</dbReference>
<reference evidence="2 3" key="1">
    <citation type="submission" date="2018-10" db="EMBL/GenBank/DDBJ databases">
        <title>Genomic Encyclopedia of Archaeal and Bacterial Type Strains, Phase II (KMG-II): from individual species to whole genera.</title>
        <authorList>
            <person name="Goeker M."/>
        </authorList>
    </citation>
    <scope>NUCLEOTIDE SEQUENCE [LARGE SCALE GENOMIC DNA]</scope>
    <source>
        <strain evidence="2 3">DSM 235</strain>
    </source>
</reference>
<evidence type="ECO:0000256" key="1">
    <source>
        <dbReference type="SAM" id="MobiDB-lite"/>
    </source>
</evidence>
<dbReference type="Pfam" id="PF11756">
    <property type="entry name" value="YgbA_NO"/>
    <property type="match status" value="1"/>
</dbReference>
<organism evidence="2 3">
    <name type="scientific">Thiocapsa rosea</name>
    <dbReference type="NCBI Taxonomy" id="69360"/>
    <lineage>
        <taxon>Bacteria</taxon>
        <taxon>Pseudomonadati</taxon>
        <taxon>Pseudomonadota</taxon>
        <taxon>Gammaproteobacteria</taxon>
        <taxon>Chromatiales</taxon>
        <taxon>Chromatiaceae</taxon>
        <taxon>Thiocapsa</taxon>
    </lineage>
</organism>
<feature type="compositionally biased region" description="Polar residues" evidence="1">
    <location>
        <begin position="113"/>
        <end position="126"/>
    </location>
</feature>
<feature type="region of interest" description="Disordered" evidence="1">
    <location>
        <begin position="105"/>
        <end position="126"/>
    </location>
</feature>
<dbReference type="AlphaFoldDB" id="A0A495VAG2"/>
<comment type="caution">
    <text evidence="2">The sequence shown here is derived from an EMBL/GenBank/DDBJ whole genome shotgun (WGS) entry which is preliminary data.</text>
</comment>
<accession>A0A495VAG2</accession>
<evidence type="ECO:0000313" key="3">
    <source>
        <dbReference type="Proteomes" id="UP000274556"/>
    </source>
</evidence>
<name>A0A495VAG2_9GAMM</name>
<evidence type="ECO:0000313" key="2">
    <source>
        <dbReference type="EMBL" id="RKT46391.1"/>
    </source>
</evidence>
<proteinExistence type="predicted"/>
<sequence length="126" mass="14500">MPFGRRIAREKKTITAMMAIYCRDHHPGPKGLCVECVSLLDYAHRRLDTCPFQEEKPACNLCEVHCYSALMRERVREVMRYSGPRMLWPHPILSLGHILDKLRPAPQLKKATRGQTNKTPSDTTPE</sequence>
<protein>
    <submittedName>
        <fullName evidence="2">YbgA-like uncharacterized protein</fullName>
    </submittedName>
</protein>